<keyword evidence="1" id="KW-0677">Repeat</keyword>
<gene>
    <name evidence="4" type="ORF">EJ02DRAFT_436992</name>
</gene>
<dbReference type="PROSITE" id="PS50297">
    <property type="entry name" value="ANK_REP_REGION"/>
    <property type="match status" value="1"/>
</dbReference>
<dbReference type="Gene3D" id="1.25.40.20">
    <property type="entry name" value="Ankyrin repeat-containing domain"/>
    <property type="match status" value="1"/>
</dbReference>
<dbReference type="OrthoDB" id="3671334at2759"/>
<evidence type="ECO:0000256" key="3">
    <source>
        <dbReference type="PROSITE-ProRule" id="PRU00023"/>
    </source>
</evidence>
<feature type="repeat" description="ANK" evidence="3">
    <location>
        <begin position="337"/>
        <end position="369"/>
    </location>
</feature>
<dbReference type="AlphaFoldDB" id="A0A6A5SG96"/>
<dbReference type="PANTHER" id="PTHR24173">
    <property type="entry name" value="ANKYRIN REPEAT CONTAINING"/>
    <property type="match status" value="1"/>
</dbReference>
<organism evidence="4 5">
    <name type="scientific">Clathrospora elynae</name>
    <dbReference type="NCBI Taxonomy" id="706981"/>
    <lineage>
        <taxon>Eukaryota</taxon>
        <taxon>Fungi</taxon>
        <taxon>Dikarya</taxon>
        <taxon>Ascomycota</taxon>
        <taxon>Pezizomycotina</taxon>
        <taxon>Dothideomycetes</taxon>
        <taxon>Pleosporomycetidae</taxon>
        <taxon>Pleosporales</taxon>
        <taxon>Diademaceae</taxon>
        <taxon>Clathrospora</taxon>
    </lineage>
</organism>
<dbReference type="Pfam" id="PF12796">
    <property type="entry name" value="Ank_2"/>
    <property type="match status" value="1"/>
</dbReference>
<dbReference type="SMART" id="SM00248">
    <property type="entry name" value="ANK"/>
    <property type="match status" value="3"/>
</dbReference>
<reference evidence="4" key="1">
    <citation type="journal article" date="2020" name="Stud. Mycol.">
        <title>101 Dothideomycetes genomes: a test case for predicting lifestyles and emergence of pathogens.</title>
        <authorList>
            <person name="Haridas S."/>
            <person name="Albert R."/>
            <person name="Binder M."/>
            <person name="Bloem J."/>
            <person name="Labutti K."/>
            <person name="Salamov A."/>
            <person name="Andreopoulos B."/>
            <person name="Baker S."/>
            <person name="Barry K."/>
            <person name="Bills G."/>
            <person name="Bluhm B."/>
            <person name="Cannon C."/>
            <person name="Castanera R."/>
            <person name="Culley D."/>
            <person name="Daum C."/>
            <person name="Ezra D."/>
            <person name="Gonzalez J."/>
            <person name="Henrissat B."/>
            <person name="Kuo A."/>
            <person name="Liang C."/>
            <person name="Lipzen A."/>
            <person name="Lutzoni F."/>
            <person name="Magnuson J."/>
            <person name="Mondo S."/>
            <person name="Nolan M."/>
            <person name="Ohm R."/>
            <person name="Pangilinan J."/>
            <person name="Park H.-J."/>
            <person name="Ramirez L."/>
            <person name="Alfaro M."/>
            <person name="Sun H."/>
            <person name="Tritt A."/>
            <person name="Yoshinaga Y."/>
            <person name="Zwiers L.-H."/>
            <person name="Turgeon B."/>
            <person name="Goodwin S."/>
            <person name="Spatafora J."/>
            <person name="Crous P."/>
            <person name="Grigoriev I."/>
        </authorList>
    </citation>
    <scope>NUCLEOTIDE SEQUENCE</scope>
    <source>
        <strain evidence="4">CBS 161.51</strain>
    </source>
</reference>
<evidence type="ECO:0000313" key="5">
    <source>
        <dbReference type="Proteomes" id="UP000800038"/>
    </source>
</evidence>
<evidence type="ECO:0000256" key="1">
    <source>
        <dbReference type="ARBA" id="ARBA00022737"/>
    </source>
</evidence>
<dbReference type="PANTHER" id="PTHR24173:SF74">
    <property type="entry name" value="ANKYRIN REPEAT DOMAIN-CONTAINING PROTEIN 16"/>
    <property type="match status" value="1"/>
</dbReference>
<accession>A0A6A5SG96</accession>
<sequence length="466" mass="52289">MGLLDLPTELFQRIVGYLVSDVGPLNVAEYRLISKMFASEIQEEMLVRQPLIAYSGSGSKEPGHAETQTYYARFEQLFARYGGTILGHKVLQKHKNSPPIIHYLKELTESVFCLYGQATDELQKQYTIDICTAFSSVYWKQFHWRIFLANPSDMKEPSTEDDLPAALAAVGEIQPLLDMIAGDIDRLLADCSSLPSPLDAAAACGQTEVVRAILDRVAQNLRSDADQYSATNQHLQSALVSATRKGARQCADIIVNFLQCDEKLSLRSYHVRRHCLRQVDTGLVRRFLLCTRDAKLHSDNWSCGLAPEEFELIFLNGSCSVLRALLQDGFVDPHHFGDTTPLTVAVRNHRYDLARVLMQNGAHVDGVSKTGKPVTALWHAAKAGYRGYGTNRLPGVRFLLQHGADPDIHGDWRSPLRAAEDLWPDVRFLLQQAKEHGNDVAVHPNVWKRFHHTQSDKMHINADELP</sequence>
<dbReference type="InterPro" id="IPR036770">
    <property type="entry name" value="Ankyrin_rpt-contain_sf"/>
</dbReference>
<protein>
    <submittedName>
        <fullName evidence="4">Uncharacterized protein</fullName>
    </submittedName>
</protein>
<dbReference type="InterPro" id="IPR002110">
    <property type="entry name" value="Ankyrin_rpt"/>
</dbReference>
<evidence type="ECO:0000313" key="4">
    <source>
        <dbReference type="EMBL" id="KAF1938608.1"/>
    </source>
</evidence>
<proteinExistence type="predicted"/>
<evidence type="ECO:0000256" key="2">
    <source>
        <dbReference type="ARBA" id="ARBA00023043"/>
    </source>
</evidence>
<dbReference type="Proteomes" id="UP000800038">
    <property type="component" value="Unassembled WGS sequence"/>
</dbReference>
<dbReference type="EMBL" id="ML976100">
    <property type="protein sequence ID" value="KAF1938608.1"/>
    <property type="molecule type" value="Genomic_DNA"/>
</dbReference>
<name>A0A6A5SG96_9PLEO</name>
<keyword evidence="2 3" id="KW-0040">ANK repeat</keyword>
<dbReference type="SUPFAM" id="SSF48403">
    <property type="entry name" value="Ankyrin repeat"/>
    <property type="match status" value="1"/>
</dbReference>
<dbReference type="PROSITE" id="PS50088">
    <property type="entry name" value="ANK_REPEAT"/>
    <property type="match status" value="1"/>
</dbReference>
<keyword evidence="5" id="KW-1185">Reference proteome</keyword>